<sequence>MWQGAQEVIPTSDFLLRHHFHVDQECFLCRHEEESLHHLFIGCPFARALWFGSDLHSIIYGTNFITFKQWIEEVIYKCKEYQVDQDLVKKFAIVFWCIWLARNSARFQSKDANIMHFLYKVKSMLKFAEDEDSTTAVRAEIAKVAISITWQFPPSGWLKLNLDGLRLRLSGAGAGGVLLKMNMVVLFMDLQHLSRKLTPY</sequence>
<keyword evidence="3" id="KW-1185">Reference proteome</keyword>
<accession>A0A835HM61</accession>
<proteinExistence type="predicted"/>
<dbReference type="AlphaFoldDB" id="A0A835HM61"/>
<protein>
    <recommendedName>
        <fullName evidence="1">Reverse transcriptase zinc-binding domain-containing protein</fullName>
    </recommendedName>
</protein>
<name>A0A835HM61_9MAGN</name>
<reference evidence="2 3" key="1">
    <citation type="submission" date="2020-10" db="EMBL/GenBank/DDBJ databases">
        <title>The Coptis chinensis genome and diversification of protoberbering-type alkaloids.</title>
        <authorList>
            <person name="Wang B."/>
            <person name="Shu S."/>
            <person name="Song C."/>
            <person name="Liu Y."/>
        </authorList>
    </citation>
    <scope>NUCLEOTIDE SEQUENCE [LARGE SCALE GENOMIC DNA]</scope>
    <source>
        <strain evidence="2">HL-2020</strain>
        <tissue evidence="2">Leaf</tissue>
    </source>
</reference>
<dbReference type="Pfam" id="PF13966">
    <property type="entry name" value="zf-RVT"/>
    <property type="match status" value="1"/>
</dbReference>
<evidence type="ECO:0000259" key="1">
    <source>
        <dbReference type="Pfam" id="PF13966"/>
    </source>
</evidence>
<evidence type="ECO:0000313" key="3">
    <source>
        <dbReference type="Proteomes" id="UP000631114"/>
    </source>
</evidence>
<dbReference type="Proteomes" id="UP000631114">
    <property type="component" value="Unassembled WGS sequence"/>
</dbReference>
<dbReference type="EMBL" id="JADFTS010000006">
    <property type="protein sequence ID" value="KAF9601905.1"/>
    <property type="molecule type" value="Genomic_DNA"/>
</dbReference>
<dbReference type="OrthoDB" id="1110547at2759"/>
<feature type="domain" description="Reverse transcriptase zinc-binding" evidence="1">
    <location>
        <begin position="1"/>
        <end position="50"/>
    </location>
</feature>
<organism evidence="2 3">
    <name type="scientific">Coptis chinensis</name>
    <dbReference type="NCBI Taxonomy" id="261450"/>
    <lineage>
        <taxon>Eukaryota</taxon>
        <taxon>Viridiplantae</taxon>
        <taxon>Streptophyta</taxon>
        <taxon>Embryophyta</taxon>
        <taxon>Tracheophyta</taxon>
        <taxon>Spermatophyta</taxon>
        <taxon>Magnoliopsida</taxon>
        <taxon>Ranunculales</taxon>
        <taxon>Ranunculaceae</taxon>
        <taxon>Coptidoideae</taxon>
        <taxon>Coptis</taxon>
    </lineage>
</organism>
<comment type="caution">
    <text evidence="2">The sequence shown here is derived from an EMBL/GenBank/DDBJ whole genome shotgun (WGS) entry which is preliminary data.</text>
</comment>
<evidence type="ECO:0000313" key="2">
    <source>
        <dbReference type="EMBL" id="KAF9601905.1"/>
    </source>
</evidence>
<dbReference type="InterPro" id="IPR026960">
    <property type="entry name" value="RVT-Znf"/>
</dbReference>
<gene>
    <name evidence="2" type="ORF">IFM89_023969</name>
</gene>